<proteinExistence type="predicted"/>
<dbReference type="GeneID" id="41957870"/>
<evidence type="ECO:0000313" key="3">
    <source>
        <dbReference type="RefSeq" id="XP_030983827.1"/>
    </source>
</evidence>
<sequence length="68" mass="7356">MSKKCAWSASGGRNLPTFPTETPNMIHPLKSRLGTASENPSPKPISIASETPHPSMALYPLRQVDEVP</sequence>
<dbReference type="KEGG" id="pgri:PgNI_02902"/>
<gene>
    <name evidence="3" type="ORF">PgNI_02902</name>
</gene>
<dbReference type="Proteomes" id="UP000515153">
    <property type="component" value="Unplaced"/>
</dbReference>
<reference evidence="3" key="2">
    <citation type="submission" date="2019-10" db="EMBL/GenBank/DDBJ databases">
        <authorList>
            <consortium name="NCBI Genome Project"/>
        </authorList>
    </citation>
    <scope>NUCLEOTIDE SEQUENCE</scope>
    <source>
        <strain evidence="3">NI907</strain>
    </source>
</reference>
<name>A0A6P8B9H0_PYRGI</name>
<dbReference type="AlphaFoldDB" id="A0A6P8B9H0"/>
<keyword evidence="2" id="KW-1185">Reference proteome</keyword>
<protein>
    <submittedName>
        <fullName evidence="3">Uncharacterized protein</fullName>
    </submittedName>
</protein>
<reference evidence="3" key="1">
    <citation type="journal article" date="2019" name="Mol. Biol. Evol.">
        <title>Blast fungal genomes show frequent chromosomal changes, gene gains and losses, and effector gene turnover.</title>
        <authorList>
            <person name="Gomez Luciano L.B."/>
            <person name="Jason Tsai I."/>
            <person name="Chuma I."/>
            <person name="Tosa Y."/>
            <person name="Chen Y.H."/>
            <person name="Li J.Y."/>
            <person name="Li M.Y."/>
            <person name="Jade Lu M.Y."/>
            <person name="Nakayashiki H."/>
            <person name="Li W.H."/>
        </authorList>
    </citation>
    <scope>NUCLEOTIDE SEQUENCE</scope>
    <source>
        <strain evidence="3">NI907</strain>
    </source>
</reference>
<dbReference type="RefSeq" id="XP_030983827.1">
    <property type="nucleotide sequence ID" value="XM_031122959.1"/>
</dbReference>
<accession>A0A6P8B9H0</accession>
<organism evidence="2 3">
    <name type="scientific">Pyricularia grisea</name>
    <name type="common">Crabgrass-specific blast fungus</name>
    <name type="synonym">Magnaporthe grisea</name>
    <dbReference type="NCBI Taxonomy" id="148305"/>
    <lineage>
        <taxon>Eukaryota</taxon>
        <taxon>Fungi</taxon>
        <taxon>Dikarya</taxon>
        <taxon>Ascomycota</taxon>
        <taxon>Pezizomycotina</taxon>
        <taxon>Sordariomycetes</taxon>
        <taxon>Sordariomycetidae</taxon>
        <taxon>Magnaporthales</taxon>
        <taxon>Pyriculariaceae</taxon>
        <taxon>Pyricularia</taxon>
    </lineage>
</organism>
<reference evidence="3" key="3">
    <citation type="submission" date="2025-08" db="UniProtKB">
        <authorList>
            <consortium name="RefSeq"/>
        </authorList>
    </citation>
    <scope>IDENTIFICATION</scope>
    <source>
        <strain evidence="3">NI907</strain>
    </source>
</reference>
<evidence type="ECO:0000313" key="2">
    <source>
        <dbReference type="Proteomes" id="UP000515153"/>
    </source>
</evidence>
<feature type="region of interest" description="Disordered" evidence="1">
    <location>
        <begin position="1"/>
        <end position="68"/>
    </location>
</feature>
<evidence type="ECO:0000256" key="1">
    <source>
        <dbReference type="SAM" id="MobiDB-lite"/>
    </source>
</evidence>